<accession>A0A840ML26</accession>
<dbReference type="RefSeq" id="WP_184035154.1">
    <property type="nucleotide sequence ID" value="NZ_JACHHY010000003.1"/>
</dbReference>
<evidence type="ECO:0000313" key="1">
    <source>
        <dbReference type="EMBL" id="MBB5017412.1"/>
    </source>
</evidence>
<sequence>MMLQIEFWQLLSMLFSLAGVAFAAGKVLLVQMDRRLEQRFSALDSAREVSSRHWDDKFTGLLEQIRRETEGWKTLEREFLRFQADLPIQYVRREDYVRNQMVIEAKLDTLAMKIENLQLMRTDRPAA</sequence>
<evidence type="ECO:0000313" key="2">
    <source>
        <dbReference type="Proteomes" id="UP000575898"/>
    </source>
</evidence>
<proteinExistence type="predicted"/>
<name>A0A840ML26_9PROT</name>
<protein>
    <submittedName>
        <fullName evidence="1">HPt (Histidine-containing phosphotransfer) domain-containing protein</fullName>
    </submittedName>
</protein>
<gene>
    <name evidence="1" type="ORF">HNQ59_000676</name>
</gene>
<dbReference type="EMBL" id="JACHHY010000003">
    <property type="protein sequence ID" value="MBB5017412.1"/>
    <property type="molecule type" value="Genomic_DNA"/>
</dbReference>
<dbReference type="Proteomes" id="UP000575898">
    <property type="component" value="Unassembled WGS sequence"/>
</dbReference>
<dbReference type="AlphaFoldDB" id="A0A840ML26"/>
<keyword evidence="2" id="KW-1185">Reference proteome</keyword>
<reference evidence="1 2" key="1">
    <citation type="submission" date="2020-08" db="EMBL/GenBank/DDBJ databases">
        <title>Genomic Encyclopedia of Type Strains, Phase IV (KMG-IV): sequencing the most valuable type-strain genomes for metagenomic binning, comparative biology and taxonomic classification.</title>
        <authorList>
            <person name="Goeker M."/>
        </authorList>
    </citation>
    <scope>NUCLEOTIDE SEQUENCE [LARGE SCALE GENOMIC DNA]</scope>
    <source>
        <strain evidence="1 2">DSM 27165</strain>
    </source>
</reference>
<organism evidence="1 2">
    <name type="scientific">Chitinivorax tropicus</name>
    <dbReference type="NCBI Taxonomy" id="714531"/>
    <lineage>
        <taxon>Bacteria</taxon>
        <taxon>Pseudomonadati</taxon>
        <taxon>Pseudomonadota</taxon>
        <taxon>Betaproteobacteria</taxon>
        <taxon>Chitinivorax</taxon>
    </lineage>
</organism>
<comment type="caution">
    <text evidence="1">The sequence shown here is derived from an EMBL/GenBank/DDBJ whole genome shotgun (WGS) entry which is preliminary data.</text>
</comment>